<evidence type="ECO:0000313" key="1">
    <source>
        <dbReference type="EMBL" id="WMV25709.1"/>
    </source>
</evidence>
<dbReference type="AlphaFoldDB" id="A0AAF0QKW1"/>
<dbReference type="EMBL" id="CP133615">
    <property type="protein sequence ID" value="WMV25709.1"/>
    <property type="molecule type" value="Genomic_DNA"/>
</dbReference>
<sequence length="200" mass="22930">MWPSTNIQNRPWVTLRSVGGNRGLHLQLLEICWFGLFSDTECYTYDFHDLEKIYDKVAREVLWICPEERGELVTYIWEIKDMYEGDKTWIRMVGGDFEQFLVDMELHQGSTPSLFVLVMDKSTVGSPKVTDPEVAEGQGRRVMELTKGRIASGSVNLGIAVANVIPPLCSWLARERVVLELRYLIDGQWVLGWPGFSSRE</sequence>
<protein>
    <submittedName>
        <fullName evidence="1">Uncharacterized protein</fullName>
    </submittedName>
</protein>
<dbReference type="Proteomes" id="UP001234989">
    <property type="component" value="Chromosome 4"/>
</dbReference>
<evidence type="ECO:0000313" key="2">
    <source>
        <dbReference type="Proteomes" id="UP001234989"/>
    </source>
</evidence>
<accession>A0AAF0QKW1</accession>
<keyword evidence="2" id="KW-1185">Reference proteome</keyword>
<gene>
    <name evidence="1" type="ORF">MTR67_019094</name>
</gene>
<name>A0AAF0QKW1_SOLVR</name>
<organism evidence="1 2">
    <name type="scientific">Solanum verrucosum</name>
    <dbReference type="NCBI Taxonomy" id="315347"/>
    <lineage>
        <taxon>Eukaryota</taxon>
        <taxon>Viridiplantae</taxon>
        <taxon>Streptophyta</taxon>
        <taxon>Embryophyta</taxon>
        <taxon>Tracheophyta</taxon>
        <taxon>Spermatophyta</taxon>
        <taxon>Magnoliopsida</taxon>
        <taxon>eudicotyledons</taxon>
        <taxon>Gunneridae</taxon>
        <taxon>Pentapetalae</taxon>
        <taxon>asterids</taxon>
        <taxon>lamiids</taxon>
        <taxon>Solanales</taxon>
        <taxon>Solanaceae</taxon>
        <taxon>Solanoideae</taxon>
        <taxon>Solaneae</taxon>
        <taxon>Solanum</taxon>
    </lineage>
</organism>
<reference evidence="1" key="1">
    <citation type="submission" date="2023-08" db="EMBL/GenBank/DDBJ databases">
        <title>A de novo genome assembly of Solanum verrucosum Schlechtendal, a Mexican diploid species geographically isolated from the other diploid A-genome species in potato relatives.</title>
        <authorList>
            <person name="Hosaka K."/>
        </authorList>
    </citation>
    <scope>NUCLEOTIDE SEQUENCE</scope>
    <source>
        <tissue evidence="1">Young leaves</tissue>
    </source>
</reference>
<proteinExistence type="predicted"/>